<dbReference type="Pfam" id="PF13476">
    <property type="entry name" value="AAA_23"/>
    <property type="match status" value="1"/>
</dbReference>
<evidence type="ECO:0000313" key="2">
    <source>
        <dbReference type="EMBL" id="SFF49108.1"/>
    </source>
</evidence>
<dbReference type="SUPFAM" id="SSF52540">
    <property type="entry name" value="P-loop containing nucleoside triphosphate hydrolases"/>
    <property type="match status" value="1"/>
</dbReference>
<proteinExistence type="predicted"/>
<dbReference type="InterPro" id="IPR038729">
    <property type="entry name" value="Rad50/SbcC_AAA"/>
</dbReference>
<reference evidence="3" key="1">
    <citation type="submission" date="2016-10" db="EMBL/GenBank/DDBJ databases">
        <authorList>
            <person name="Varghese N."/>
            <person name="Submissions S."/>
        </authorList>
    </citation>
    <scope>NUCLEOTIDE SEQUENCE [LARGE SCALE GENOMIC DNA]</scope>
    <source>
        <strain evidence="3">CGMCC 1.10223</strain>
    </source>
</reference>
<name>A0A1I2J506_9BACL</name>
<keyword evidence="3" id="KW-1185">Reference proteome</keyword>
<accession>A0A1I2J506</accession>
<dbReference type="Gene3D" id="3.40.50.300">
    <property type="entry name" value="P-loop containing nucleotide triphosphate hydrolases"/>
    <property type="match status" value="1"/>
</dbReference>
<evidence type="ECO:0000313" key="3">
    <source>
        <dbReference type="Proteomes" id="UP000183410"/>
    </source>
</evidence>
<protein>
    <recommendedName>
        <fullName evidence="1">Rad50/SbcC-type AAA domain-containing protein</fullName>
    </recommendedName>
</protein>
<dbReference type="Proteomes" id="UP000183410">
    <property type="component" value="Unassembled WGS sequence"/>
</dbReference>
<dbReference type="AlphaFoldDB" id="A0A1I2J506"/>
<feature type="domain" description="Rad50/SbcC-type AAA" evidence="1">
    <location>
        <begin position="27"/>
        <end position="54"/>
    </location>
</feature>
<organism evidence="2 3">
    <name type="scientific">Paenibacillus algorifonticola</name>
    <dbReference type="NCBI Taxonomy" id="684063"/>
    <lineage>
        <taxon>Bacteria</taxon>
        <taxon>Bacillati</taxon>
        <taxon>Bacillota</taxon>
        <taxon>Bacilli</taxon>
        <taxon>Bacillales</taxon>
        <taxon>Paenibacillaceae</taxon>
        <taxon>Paenibacillus</taxon>
    </lineage>
</organism>
<dbReference type="EMBL" id="FONN01000054">
    <property type="protein sequence ID" value="SFF49108.1"/>
    <property type="molecule type" value="Genomic_DNA"/>
</dbReference>
<gene>
    <name evidence="2" type="ORF">SAMN04487969_1542</name>
</gene>
<dbReference type="InterPro" id="IPR027417">
    <property type="entry name" value="P-loop_NTPase"/>
</dbReference>
<sequence>MCANFDATESYEDSENIYATLVIDDSETVRIEPDVTIIVGQNESGKTAFLQALHKAFPVKKNITYNVTEEYPRKG</sequence>
<evidence type="ECO:0000259" key="1">
    <source>
        <dbReference type="Pfam" id="PF13476"/>
    </source>
</evidence>
<dbReference type="GO" id="GO:0016887">
    <property type="term" value="F:ATP hydrolysis activity"/>
    <property type="evidence" value="ECO:0007669"/>
    <property type="project" value="InterPro"/>
</dbReference>
<dbReference type="GO" id="GO:0006302">
    <property type="term" value="P:double-strand break repair"/>
    <property type="evidence" value="ECO:0007669"/>
    <property type="project" value="InterPro"/>
</dbReference>